<gene>
    <name evidence="3" type="ORF">CYCCA115_LOCUS8451</name>
</gene>
<keyword evidence="4" id="KW-1185">Reference proteome</keyword>
<proteinExistence type="predicted"/>
<dbReference type="Proteomes" id="UP001295423">
    <property type="component" value="Unassembled WGS sequence"/>
</dbReference>
<evidence type="ECO:0008006" key="5">
    <source>
        <dbReference type="Google" id="ProtNLM"/>
    </source>
</evidence>
<accession>A0AAD2CSM1</accession>
<feature type="compositionally biased region" description="Pro residues" evidence="1">
    <location>
        <begin position="448"/>
        <end position="567"/>
    </location>
</feature>
<reference evidence="3" key="1">
    <citation type="submission" date="2023-08" db="EMBL/GenBank/DDBJ databases">
        <authorList>
            <person name="Audoor S."/>
            <person name="Bilcke G."/>
        </authorList>
    </citation>
    <scope>NUCLEOTIDE SEQUENCE</scope>
</reference>
<feature type="region of interest" description="Disordered" evidence="1">
    <location>
        <begin position="691"/>
        <end position="714"/>
    </location>
</feature>
<feature type="compositionally biased region" description="Low complexity" evidence="1">
    <location>
        <begin position="702"/>
        <end position="714"/>
    </location>
</feature>
<comment type="caution">
    <text evidence="3">The sequence shown here is derived from an EMBL/GenBank/DDBJ whole genome shotgun (WGS) entry which is preliminary data.</text>
</comment>
<evidence type="ECO:0000256" key="1">
    <source>
        <dbReference type="SAM" id="MobiDB-lite"/>
    </source>
</evidence>
<sequence length="1050" mass="118131">MRLSFHTVALSLLVSLSFNNNDRFNLVEASKLRRGSVNENDEIEDMSEENIDERSLLSLGTLTDAELFALKKTPPGPLKSSKCGDTSLFRSLGSLRRQHPGCLQFEEEDTDMVPGTLPPIGAPTLSPPPTAMTPTIAPTNIQDRTLNCVQTVVGSEISIPYSEQFREEISISYLSYDAIFRQGDVLCLSSLEGENRNGGQEPQQTAYFGYNWSNEFGLFVNGESVWNIPKGFLEETFDHWTFEEDGNLAVRDARGNAIWTSQSHGNDGGKFKLSFDRVWIEDEVGDLLWSQPPYLGPPVPTDAPTSSPTFIHQRPLNCVQTVVGNDLTIPLRQYYKRGDVHCLISDDGEAAYFGYTWSNQFGLFVNNKIEWSAKWTAPDESVAASNRWVFQQDGNLLLRDSNNQGIWRTNTCCHDGSQLKMSMERVWIESNVGLQLWSEPFFATLGPSPQPTPPPTGLPTPRPTSSPTVEPPPSPAPTPGPTRPPTRPPTPGPSLPPTPGPTRPPTPPPTPGPTLPPTPGPTRPPTPPPTPGPTFRQTPPPTRPPTAPPTNPPTNPPTPPPTNPPTRPQDQSLRCVQNVAGGQITIPIDAIYRKGDVHCLRQGDGTEAYFGYTWSNQFGLFVNGRSVWTAPESQVASFDRWSFQGDGNLVLREGSGRSIWTTESDGNWNSHLRVTSERVWIERNMGDSAWSQPPYLGPSKPNNNNDNNNNGRPNNNSGLQYYAYYYPWYLRNNWGRHDYQDEPLLGKYGTDEVAVAEQHIEWALETGIASWIVSYWGPNHLTMKHFKAGMMRAPSLNKMKFCMLYESVALDGRGNWRDGSREEALYQDLKVIRDEFMNHPSYLKINGRPVIIFYITRSRMPYEGGFDGPAVLANIRRRLGRDIYFIADEPFFDYNNQSPNGNRNAFKDGKQVFDAYTTYNMFQDSRVRRGETATDYQLRESMPVWKRWAEQVPLFPNVMPQYYDFRGHKPLMGNSADFMKQLRAVACLPRKNFNGAPHIMMVTSFNEWWEGTQIEPENGSGGNWNNYGFQFMETLAAFKKEVDSRGTYWC</sequence>
<dbReference type="AlphaFoldDB" id="A0AAD2CSM1"/>
<dbReference type="SUPFAM" id="SSF51110">
    <property type="entry name" value="alpha-D-mannose-specific plant lectins"/>
    <property type="match status" value="3"/>
</dbReference>
<dbReference type="Gene3D" id="2.90.10.10">
    <property type="entry name" value="Bulb-type lectin domain"/>
    <property type="match status" value="2"/>
</dbReference>
<dbReference type="PANTHER" id="PTHR48125:SF12">
    <property type="entry name" value="AT HOOK TRANSCRIPTION FACTOR FAMILY-RELATED"/>
    <property type="match status" value="1"/>
</dbReference>
<organism evidence="3 4">
    <name type="scientific">Cylindrotheca closterium</name>
    <dbReference type="NCBI Taxonomy" id="2856"/>
    <lineage>
        <taxon>Eukaryota</taxon>
        <taxon>Sar</taxon>
        <taxon>Stramenopiles</taxon>
        <taxon>Ochrophyta</taxon>
        <taxon>Bacillariophyta</taxon>
        <taxon>Bacillariophyceae</taxon>
        <taxon>Bacillariophycidae</taxon>
        <taxon>Bacillariales</taxon>
        <taxon>Bacillariaceae</taxon>
        <taxon>Cylindrotheca</taxon>
    </lineage>
</organism>
<protein>
    <recommendedName>
        <fullName evidence="5">Bulb-type lectin domain-containing protein</fullName>
    </recommendedName>
</protein>
<dbReference type="Pfam" id="PF14307">
    <property type="entry name" value="Glyco_tran_WbsX"/>
    <property type="match status" value="1"/>
</dbReference>
<evidence type="ECO:0000256" key="2">
    <source>
        <dbReference type="SAM" id="SignalP"/>
    </source>
</evidence>
<dbReference type="EMBL" id="CAKOGP040001113">
    <property type="protein sequence ID" value="CAJ1943459.1"/>
    <property type="molecule type" value="Genomic_DNA"/>
</dbReference>
<dbReference type="InterPro" id="IPR036426">
    <property type="entry name" value="Bulb-type_lectin_dom_sf"/>
</dbReference>
<dbReference type="InterPro" id="IPR032719">
    <property type="entry name" value="WbsX"/>
</dbReference>
<keyword evidence="2" id="KW-0732">Signal</keyword>
<dbReference type="Gene3D" id="3.20.20.80">
    <property type="entry name" value="Glycosidases"/>
    <property type="match status" value="1"/>
</dbReference>
<feature type="chain" id="PRO_5042103881" description="Bulb-type lectin domain-containing protein" evidence="2">
    <location>
        <begin position="20"/>
        <end position="1050"/>
    </location>
</feature>
<evidence type="ECO:0000313" key="4">
    <source>
        <dbReference type="Proteomes" id="UP001295423"/>
    </source>
</evidence>
<feature type="region of interest" description="Disordered" evidence="1">
    <location>
        <begin position="443"/>
        <end position="571"/>
    </location>
</feature>
<feature type="signal peptide" evidence="2">
    <location>
        <begin position="1"/>
        <end position="19"/>
    </location>
</feature>
<name>A0AAD2CSM1_9STRA</name>
<dbReference type="PANTHER" id="PTHR48125">
    <property type="entry name" value="LP07818P1"/>
    <property type="match status" value="1"/>
</dbReference>
<evidence type="ECO:0000313" key="3">
    <source>
        <dbReference type="EMBL" id="CAJ1943459.1"/>
    </source>
</evidence>